<accession>A0A915J7N1</accession>
<dbReference type="Proteomes" id="UP000887565">
    <property type="component" value="Unplaced"/>
</dbReference>
<keyword evidence="1" id="KW-1185">Reference proteome</keyword>
<evidence type="ECO:0000313" key="1">
    <source>
        <dbReference type="Proteomes" id="UP000887565"/>
    </source>
</evidence>
<reference evidence="2" key="1">
    <citation type="submission" date="2022-11" db="UniProtKB">
        <authorList>
            <consortium name="WormBaseParasite"/>
        </authorList>
    </citation>
    <scope>IDENTIFICATION</scope>
</reference>
<evidence type="ECO:0000313" key="2">
    <source>
        <dbReference type="WBParaSite" id="nRc.2.0.1.t21754-RA"/>
    </source>
</evidence>
<name>A0A915J7N1_ROMCU</name>
<protein>
    <submittedName>
        <fullName evidence="2">Uncharacterized protein</fullName>
    </submittedName>
</protein>
<dbReference type="AlphaFoldDB" id="A0A915J7N1"/>
<organism evidence="1 2">
    <name type="scientific">Romanomermis culicivorax</name>
    <name type="common">Nematode worm</name>
    <dbReference type="NCBI Taxonomy" id="13658"/>
    <lineage>
        <taxon>Eukaryota</taxon>
        <taxon>Metazoa</taxon>
        <taxon>Ecdysozoa</taxon>
        <taxon>Nematoda</taxon>
        <taxon>Enoplea</taxon>
        <taxon>Dorylaimia</taxon>
        <taxon>Mermithida</taxon>
        <taxon>Mermithoidea</taxon>
        <taxon>Mermithidae</taxon>
        <taxon>Romanomermis</taxon>
    </lineage>
</organism>
<proteinExistence type="predicted"/>
<dbReference type="WBParaSite" id="nRc.2.0.1.t21754-RA">
    <property type="protein sequence ID" value="nRc.2.0.1.t21754-RA"/>
    <property type="gene ID" value="nRc.2.0.1.g21754"/>
</dbReference>
<sequence length="225" mass="26151">MPKNLMSSTCKIRNKNWNMKSDNLDKTDRKANQLEKTIAMWSSAKQNAQEIVDHMANGLSAVLKTQKNYDLNDRFKATNRLIMHNSAENIQFEPNSVKNVEVFATFEPCNGPHGRRRCYKRLNRLLVHTKRKLTTERQSRLPTKTRIFAKAKINAAIAVHRTRIVVAILPTEFVSHDVRRGNRRLSLRRSADRIDRSIKCSEIMRLGDRRRTLFAMRNILTDGHN</sequence>